<proteinExistence type="predicted"/>
<organism evidence="2 3">
    <name type="scientific">Candidatus Clostridium eludens</name>
    <dbReference type="NCBI Taxonomy" id="3381663"/>
    <lineage>
        <taxon>Bacteria</taxon>
        <taxon>Bacillati</taxon>
        <taxon>Bacillota</taxon>
        <taxon>Clostridia</taxon>
        <taxon>Eubacteriales</taxon>
        <taxon>Clostridiaceae</taxon>
        <taxon>Clostridium</taxon>
    </lineage>
</organism>
<gene>
    <name evidence="2" type="ORF">ACJDU8_25140</name>
</gene>
<reference evidence="2 3" key="1">
    <citation type="submission" date="2024-11" db="EMBL/GenBank/DDBJ databases">
        <authorList>
            <person name="Heng Y.C."/>
            <person name="Lim A.C.H."/>
            <person name="Lee J.K.Y."/>
            <person name="Kittelmann S."/>
        </authorList>
    </citation>
    <scope>NUCLEOTIDE SEQUENCE [LARGE SCALE GENOMIC DNA]</scope>
    <source>
        <strain evidence="2 3">WILCCON 0269</strain>
    </source>
</reference>
<protein>
    <recommendedName>
        <fullName evidence="4">Lipoprotein</fullName>
    </recommendedName>
</protein>
<evidence type="ECO:0008006" key="4">
    <source>
        <dbReference type="Google" id="ProtNLM"/>
    </source>
</evidence>
<dbReference type="EMBL" id="JBJHZX010000098">
    <property type="protein sequence ID" value="MFL0198809.1"/>
    <property type="molecule type" value="Genomic_DNA"/>
</dbReference>
<dbReference type="PROSITE" id="PS51257">
    <property type="entry name" value="PROKAR_LIPOPROTEIN"/>
    <property type="match status" value="1"/>
</dbReference>
<keyword evidence="3" id="KW-1185">Reference proteome</keyword>
<comment type="caution">
    <text evidence="2">The sequence shown here is derived from an EMBL/GenBank/DDBJ whole genome shotgun (WGS) entry which is preliminary data.</text>
</comment>
<feature type="chain" id="PRO_5046284189" description="Lipoprotein" evidence="1">
    <location>
        <begin position="20"/>
        <end position="194"/>
    </location>
</feature>
<keyword evidence="1" id="KW-0732">Signal</keyword>
<feature type="signal peptide" evidence="1">
    <location>
        <begin position="1"/>
        <end position="19"/>
    </location>
</feature>
<evidence type="ECO:0000256" key="1">
    <source>
        <dbReference type="SAM" id="SignalP"/>
    </source>
</evidence>
<dbReference type="Proteomes" id="UP001623660">
    <property type="component" value="Unassembled WGS sequence"/>
</dbReference>
<evidence type="ECO:0000313" key="3">
    <source>
        <dbReference type="Proteomes" id="UP001623660"/>
    </source>
</evidence>
<accession>A0ABW8SSB6</accession>
<name>A0ABW8SSB6_9CLOT</name>
<evidence type="ECO:0000313" key="2">
    <source>
        <dbReference type="EMBL" id="MFL0198809.1"/>
    </source>
</evidence>
<sequence>MKRTFISLFLIVILIMTMAACKNNSANINNLQTGDYVKHNIITNSSTYMTSKNNKPAIKNQSDQKETYYGEWSIKKQIAYGPVSTYSNDAIKKMLGKKLTYSDEKAMYETKICEKPAYKKSIISQKDFESSNKVKFSNLGITDNAIVQVVVYTDSRHKDTWNSTGCTFYIKDQNTLILFDGGAYFELDRESYIG</sequence>
<dbReference type="RefSeq" id="WP_406794924.1">
    <property type="nucleotide sequence ID" value="NZ_JBJHZX010000098.1"/>
</dbReference>